<reference evidence="3 4" key="1">
    <citation type="submission" date="2023-11" db="EMBL/GenBank/DDBJ databases">
        <title>Arctic aerobic anoxygenic photoheterotroph Sediminicoccus rosea KRV36 adapts its photosynthesis to long days of polar summer.</title>
        <authorList>
            <person name="Tomasch J."/>
            <person name="Kopejtka K."/>
            <person name="Bily T."/>
            <person name="Gardiner A.T."/>
            <person name="Gardian Z."/>
            <person name="Shivaramu S."/>
            <person name="Koblizek M."/>
            <person name="Engelhardt F."/>
            <person name="Kaftan D."/>
        </authorList>
    </citation>
    <scope>NUCLEOTIDE SEQUENCE [LARGE SCALE GENOMIC DNA]</scope>
    <source>
        <strain evidence="3 4">R-30</strain>
    </source>
</reference>
<sequence>MGVEFAAERRLLSEEEFAPVVSSHYPELAALPHEDLVSLARWLRGQHARARDIIRGRRRVHRGKAEARGTAAETASDRGLLEKKQVFARGLKRVNARLAALRAEAKRAEATAALQAALARRQAAQPHHPGAGATPAAGPASLPNAKRRGIITGGRVGSVSQAGRNAQAARDARG</sequence>
<gene>
    <name evidence="3" type="ORF">R9Z33_06615</name>
</gene>
<keyword evidence="4" id="KW-1185">Reference proteome</keyword>
<accession>A0ABZ0PLF5</accession>
<evidence type="ECO:0000256" key="1">
    <source>
        <dbReference type="SAM" id="Coils"/>
    </source>
</evidence>
<proteinExistence type="predicted"/>
<dbReference type="EMBL" id="CP137852">
    <property type="protein sequence ID" value="WPB86544.1"/>
    <property type="molecule type" value="Genomic_DNA"/>
</dbReference>
<evidence type="ECO:0000313" key="4">
    <source>
        <dbReference type="Proteomes" id="UP001305521"/>
    </source>
</evidence>
<protein>
    <submittedName>
        <fullName evidence="3">Uncharacterized protein</fullName>
    </submittedName>
</protein>
<evidence type="ECO:0000256" key="2">
    <source>
        <dbReference type="SAM" id="MobiDB-lite"/>
    </source>
</evidence>
<keyword evidence="1" id="KW-0175">Coiled coil</keyword>
<feature type="compositionally biased region" description="Low complexity" evidence="2">
    <location>
        <begin position="120"/>
        <end position="140"/>
    </location>
</feature>
<feature type="region of interest" description="Disordered" evidence="2">
    <location>
        <begin position="120"/>
        <end position="174"/>
    </location>
</feature>
<feature type="coiled-coil region" evidence="1">
    <location>
        <begin position="91"/>
        <end position="120"/>
    </location>
</feature>
<organism evidence="3 4">
    <name type="scientific">Sediminicoccus rosea</name>
    <dbReference type="NCBI Taxonomy" id="1225128"/>
    <lineage>
        <taxon>Bacteria</taxon>
        <taxon>Pseudomonadati</taxon>
        <taxon>Pseudomonadota</taxon>
        <taxon>Alphaproteobacteria</taxon>
        <taxon>Acetobacterales</taxon>
        <taxon>Roseomonadaceae</taxon>
        <taxon>Sediminicoccus</taxon>
    </lineage>
</organism>
<dbReference type="RefSeq" id="WP_318650516.1">
    <property type="nucleotide sequence ID" value="NZ_CP137852.1"/>
</dbReference>
<name>A0ABZ0PLF5_9PROT</name>
<dbReference type="Proteomes" id="UP001305521">
    <property type="component" value="Chromosome"/>
</dbReference>
<evidence type="ECO:0000313" key="3">
    <source>
        <dbReference type="EMBL" id="WPB86544.1"/>
    </source>
</evidence>